<evidence type="ECO:0000256" key="1">
    <source>
        <dbReference type="SAM" id="Phobius"/>
    </source>
</evidence>
<keyword evidence="1" id="KW-1133">Transmembrane helix</keyword>
<protein>
    <submittedName>
        <fullName evidence="2">Uncharacterized protein</fullName>
    </submittedName>
</protein>
<keyword evidence="3" id="KW-1185">Reference proteome</keyword>
<evidence type="ECO:0000313" key="2">
    <source>
        <dbReference type="EMBL" id="NGY63747.1"/>
    </source>
</evidence>
<feature type="transmembrane region" description="Helical" evidence="1">
    <location>
        <begin position="70"/>
        <end position="88"/>
    </location>
</feature>
<keyword evidence="1" id="KW-0472">Membrane</keyword>
<gene>
    <name evidence="2" type="ORF">G7043_32990</name>
</gene>
<feature type="transmembrane region" description="Helical" evidence="1">
    <location>
        <begin position="97"/>
        <end position="115"/>
    </location>
</feature>
<dbReference type="EMBL" id="JAAMPJ010000010">
    <property type="protein sequence ID" value="NGY63747.1"/>
    <property type="molecule type" value="Genomic_DNA"/>
</dbReference>
<comment type="caution">
    <text evidence="2">The sequence shown here is derived from an EMBL/GenBank/DDBJ whole genome shotgun (WGS) entry which is preliminary data.</text>
</comment>
<dbReference type="Proteomes" id="UP000481360">
    <property type="component" value="Unassembled WGS sequence"/>
</dbReference>
<proteinExistence type="predicted"/>
<reference evidence="2 3" key="1">
    <citation type="submission" date="2020-03" db="EMBL/GenBank/DDBJ databases">
        <title>Isolation and identification of active actinomycetes.</title>
        <authorList>
            <person name="Sun X."/>
        </authorList>
    </citation>
    <scope>NUCLEOTIDE SEQUENCE [LARGE SCALE GENOMIC DNA]</scope>
    <source>
        <strain evidence="2 3">NEAU-D13</strain>
    </source>
</reference>
<dbReference type="RefSeq" id="WP_166052412.1">
    <property type="nucleotide sequence ID" value="NZ_JAAMPJ010000010.1"/>
</dbReference>
<feature type="transmembrane region" description="Helical" evidence="1">
    <location>
        <begin position="6"/>
        <end position="25"/>
    </location>
</feature>
<name>A0A7C9RVE7_9PSEU</name>
<feature type="transmembrane region" description="Helical" evidence="1">
    <location>
        <begin position="37"/>
        <end position="58"/>
    </location>
</feature>
<dbReference type="AlphaFoldDB" id="A0A7C9RVE7"/>
<evidence type="ECO:0000313" key="3">
    <source>
        <dbReference type="Proteomes" id="UP000481360"/>
    </source>
</evidence>
<organism evidence="2 3">
    <name type="scientific">Lentzea alba</name>
    <dbReference type="NCBI Taxonomy" id="2714351"/>
    <lineage>
        <taxon>Bacteria</taxon>
        <taxon>Bacillati</taxon>
        <taxon>Actinomycetota</taxon>
        <taxon>Actinomycetes</taxon>
        <taxon>Pseudonocardiales</taxon>
        <taxon>Pseudonocardiaceae</taxon>
        <taxon>Lentzea</taxon>
    </lineage>
</organism>
<accession>A0A7C9RVE7</accession>
<keyword evidence="1" id="KW-0812">Transmembrane</keyword>
<sequence length="116" mass="12366">MQILQSLLVGAHLLGMAGFIAAYFVQRRTQPDGPLIAMWAWSVLIVSASGFGLVGVGIATDDHHDPVKMIIKGGLMTVLGVAVLIVYFRRRAIPRQLPAVFATAVLAEVAVSVLIT</sequence>